<comment type="similarity">
    <text evidence="2">Belongs to the Nudix hydrolase family. NudF subfamily.</text>
</comment>
<dbReference type="RefSeq" id="WP_188025340.1">
    <property type="nucleotide sequence ID" value="NZ_JACHGR010000001.1"/>
</dbReference>
<evidence type="ECO:0000256" key="13">
    <source>
        <dbReference type="PIRSR" id="PIRSR604385-2"/>
    </source>
</evidence>
<dbReference type="SUPFAM" id="SSF55811">
    <property type="entry name" value="Nudix"/>
    <property type="match status" value="1"/>
</dbReference>
<comment type="catalytic activity">
    <reaction evidence="12">
        <text>ADP-D-ribose + H2O = D-ribose 5-phosphate + AMP + 2 H(+)</text>
        <dbReference type="Rhea" id="RHEA:10412"/>
        <dbReference type="ChEBI" id="CHEBI:15377"/>
        <dbReference type="ChEBI" id="CHEBI:15378"/>
        <dbReference type="ChEBI" id="CHEBI:57967"/>
        <dbReference type="ChEBI" id="CHEBI:78346"/>
        <dbReference type="ChEBI" id="CHEBI:456215"/>
        <dbReference type="EC" id="3.6.1.13"/>
    </reaction>
</comment>
<evidence type="ECO:0000256" key="11">
    <source>
        <dbReference type="ARBA" id="ARBA00033056"/>
    </source>
</evidence>
<feature type="binding site" evidence="13">
    <location>
        <position position="117"/>
    </location>
    <ligand>
        <name>Mg(2+)</name>
        <dbReference type="ChEBI" id="CHEBI:18420"/>
        <label>1</label>
    </ligand>
</feature>
<evidence type="ECO:0000256" key="1">
    <source>
        <dbReference type="ARBA" id="ARBA00001946"/>
    </source>
</evidence>
<evidence type="ECO:0000256" key="7">
    <source>
        <dbReference type="ARBA" id="ARBA00022842"/>
    </source>
</evidence>
<evidence type="ECO:0000256" key="2">
    <source>
        <dbReference type="ARBA" id="ARBA00007482"/>
    </source>
</evidence>
<feature type="short sequence motif" description="Nudix box" evidence="14">
    <location>
        <begin position="98"/>
        <end position="120"/>
    </location>
</feature>
<dbReference type="Proteomes" id="UP000585721">
    <property type="component" value="Unassembled WGS sequence"/>
</dbReference>
<keyword evidence="6 16" id="KW-0378">Hydrolase</keyword>
<feature type="binding site" evidence="13">
    <location>
        <position position="165"/>
    </location>
    <ligand>
        <name>Mg(2+)</name>
        <dbReference type="ChEBI" id="CHEBI:18420"/>
        <label>1</label>
    </ligand>
</feature>
<evidence type="ECO:0000313" key="16">
    <source>
        <dbReference type="EMBL" id="MBB6054547.1"/>
    </source>
</evidence>
<dbReference type="PROSITE" id="PS51462">
    <property type="entry name" value="NUDIX"/>
    <property type="match status" value="1"/>
</dbReference>
<dbReference type="InterPro" id="IPR020084">
    <property type="entry name" value="NUDIX_hydrolase_CS"/>
</dbReference>
<comment type="function">
    <text evidence="8">Acts on ADP-mannose and ADP-glucose as well as ADP-ribose. Prevents glycogen biosynthesis. The reaction catalyzed by this enzyme is a limiting step of the gluconeogenic process.</text>
</comment>
<evidence type="ECO:0000313" key="17">
    <source>
        <dbReference type="Proteomes" id="UP000585721"/>
    </source>
</evidence>
<dbReference type="InterPro" id="IPR004385">
    <property type="entry name" value="NDP_pyrophosphatase"/>
</dbReference>
<dbReference type="NCBIfam" id="NF008003">
    <property type="entry name" value="PRK10729.1"/>
    <property type="match status" value="1"/>
</dbReference>
<gene>
    <name evidence="16" type="ORF">HNR75_000412</name>
</gene>
<comment type="cofactor">
    <cofactor evidence="1 13">
        <name>Mg(2+)</name>
        <dbReference type="ChEBI" id="CHEBI:18420"/>
    </cofactor>
</comment>
<proteinExistence type="inferred from homology"/>
<protein>
    <recommendedName>
        <fullName evidence="4">ADP-ribose pyrophosphatase</fullName>
        <ecNumber evidence="3">3.6.1.13</ecNumber>
    </recommendedName>
    <alternativeName>
        <fullName evidence="9">ADP-ribose diphosphatase</fullName>
    </alternativeName>
    <alternativeName>
        <fullName evidence="11">ADP-ribose phosphohydrolase</fullName>
    </alternativeName>
    <alternativeName>
        <fullName evidence="10">Adenosine diphosphoribose pyrophosphatase</fullName>
    </alternativeName>
</protein>
<evidence type="ECO:0000256" key="14">
    <source>
        <dbReference type="PIRSR" id="PIRSR604385-3"/>
    </source>
</evidence>
<sequence length="213" mass="24389">MTDQALAADQHYDRNDVEIIKCEPCFKGFFRINRYHLRHKLFAGGWGPVIQREMFERGHAAAVLPYDIENDKVVLLEQFRLGAYETKQDPWLLELVAGIIEPGEQADEVIHREAEEESGLTLQRADFVLSYMVSPGGTTERIDLYVGKVDSSLANGLHGLAHEGEDIRVHVVSREQAYRWVEEGRIDNATTVIALQWLQLHHAELQRRWLGES</sequence>
<evidence type="ECO:0000256" key="10">
    <source>
        <dbReference type="ARBA" id="ARBA00030308"/>
    </source>
</evidence>
<dbReference type="InterPro" id="IPR000086">
    <property type="entry name" value="NUDIX_hydrolase_dom"/>
</dbReference>
<evidence type="ECO:0000256" key="12">
    <source>
        <dbReference type="ARBA" id="ARBA00049546"/>
    </source>
</evidence>
<keyword evidence="7 13" id="KW-0460">Magnesium</keyword>
<feature type="binding site" evidence="13">
    <location>
        <position position="97"/>
    </location>
    <ligand>
        <name>Mg(2+)</name>
        <dbReference type="ChEBI" id="CHEBI:18420"/>
        <label>1</label>
    </ligand>
</feature>
<evidence type="ECO:0000256" key="6">
    <source>
        <dbReference type="ARBA" id="ARBA00022801"/>
    </source>
</evidence>
<reference evidence="16 17" key="1">
    <citation type="submission" date="2020-08" db="EMBL/GenBank/DDBJ databases">
        <title>Genomic Encyclopedia of Type Strains, Phase IV (KMG-IV): sequencing the most valuable type-strain genomes for metagenomic binning, comparative biology and taxonomic classification.</title>
        <authorList>
            <person name="Goeker M."/>
        </authorList>
    </citation>
    <scope>NUCLEOTIDE SEQUENCE [LARGE SCALE GENOMIC DNA]</scope>
    <source>
        <strain evidence="16 17">DSM 22975</strain>
    </source>
</reference>
<evidence type="ECO:0000256" key="9">
    <source>
        <dbReference type="ARBA" id="ARBA00030162"/>
    </source>
</evidence>
<keyword evidence="5 13" id="KW-0479">Metal-binding</keyword>
<dbReference type="GO" id="GO:0006753">
    <property type="term" value="P:nucleoside phosphate metabolic process"/>
    <property type="evidence" value="ECO:0007669"/>
    <property type="project" value="TreeGrafter"/>
</dbReference>
<dbReference type="EC" id="3.6.1.13" evidence="3"/>
<dbReference type="EMBL" id="JACHGR010000001">
    <property type="protein sequence ID" value="MBB6054547.1"/>
    <property type="molecule type" value="Genomic_DNA"/>
</dbReference>
<feature type="binding site" evidence="13">
    <location>
        <position position="113"/>
    </location>
    <ligand>
        <name>Mg(2+)</name>
        <dbReference type="ChEBI" id="CHEBI:18420"/>
        <label>1</label>
    </ligand>
</feature>
<dbReference type="Pfam" id="PF00293">
    <property type="entry name" value="NUDIX"/>
    <property type="match status" value="1"/>
</dbReference>
<dbReference type="GO" id="GO:0019144">
    <property type="term" value="F:ADP-sugar diphosphatase activity"/>
    <property type="evidence" value="ECO:0007669"/>
    <property type="project" value="TreeGrafter"/>
</dbReference>
<dbReference type="PANTHER" id="PTHR11839:SF5">
    <property type="entry name" value="ADP-RIBOSE PYROPHOSPHATASE"/>
    <property type="match status" value="1"/>
</dbReference>
<accession>A0A841GA92</accession>
<dbReference type="CDD" id="cd24155">
    <property type="entry name" value="NUDIX_ADPRase"/>
    <property type="match status" value="1"/>
</dbReference>
<dbReference type="NCBIfam" id="TIGR00052">
    <property type="entry name" value="nudix-type nucleoside diphosphatase, YffH/AdpP family"/>
    <property type="match status" value="1"/>
</dbReference>
<dbReference type="PANTHER" id="PTHR11839">
    <property type="entry name" value="UDP/ADP-SUGAR PYROPHOSPHATASE"/>
    <property type="match status" value="1"/>
</dbReference>
<dbReference type="GO" id="GO:0046872">
    <property type="term" value="F:metal ion binding"/>
    <property type="evidence" value="ECO:0007669"/>
    <property type="project" value="UniProtKB-KW"/>
</dbReference>
<dbReference type="InterPro" id="IPR015797">
    <property type="entry name" value="NUDIX_hydrolase-like_dom_sf"/>
</dbReference>
<evidence type="ECO:0000256" key="3">
    <source>
        <dbReference type="ARBA" id="ARBA00012453"/>
    </source>
</evidence>
<evidence type="ECO:0000256" key="5">
    <source>
        <dbReference type="ARBA" id="ARBA00022723"/>
    </source>
</evidence>
<dbReference type="Gene3D" id="3.90.79.10">
    <property type="entry name" value="Nucleoside Triphosphate Pyrophosphohydrolase"/>
    <property type="match status" value="1"/>
</dbReference>
<dbReference type="AlphaFoldDB" id="A0A841GA92"/>
<keyword evidence="17" id="KW-1185">Reference proteome</keyword>
<evidence type="ECO:0000259" key="15">
    <source>
        <dbReference type="PROSITE" id="PS51462"/>
    </source>
</evidence>
<comment type="caution">
    <text evidence="16">The sequence shown here is derived from an EMBL/GenBank/DDBJ whole genome shotgun (WGS) entry which is preliminary data.</text>
</comment>
<organism evidence="16 17">
    <name type="scientific">Tolumonas osonensis</name>
    <dbReference type="NCBI Taxonomy" id="675874"/>
    <lineage>
        <taxon>Bacteria</taxon>
        <taxon>Pseudomonadati</taxon>
        <taxon>Pseudomonadota</taxon>
        <taxon>Gammaproteobacteria</taxon>
        <taxon>Aeromonadales</taxon>
        <taxon>Aeromonadaceae</taxon>
        <taxon>Tolumonas</taxon>
    </lineage>
</organism>
<dbReference type="GO" id="GO:0005829">
    <property type="term" value="C:cytosol"/>
    <property type="evidence" value="ECO:0007669"/>
    <property type="project" value="TreeGrafter"/>
</dbReference>
<dbReference type="GO" id="GO:0047631">
    <property type="term" value="F:ADP-ribose diphosphatase activity"/>
    <property type="evidence" value="ECO:0007669"/>
    <property type="project" value="UniProtKB-EC"/>
</dbReference>
<dbReference type="GO" id="GO:0019693">
    <property type="term" value="P:ribose phosphate metabolic process"/>
    <property type="evidence" value="ECO:0007669"/>
    <property type="project" value="TreeGrafter"/>
</dbReference>
<evidence type="ECO:0000256" key="4">
    <source>
        <dbReference type="ARBA" id="ARBA00013297"/>
    </source>
</evidence>
<name>A0A841GA92_9GAMM</name>
<feature type="domain" description="Nudix hydrolase" evidence="15">
    <location>
        <begin position="56"/>
        <end position="199"/>
    </location>
</feature>
<dbReference type="PROSITE" id="PS00893">
    <property type="entry name" value="NUDIX_BOX"/>
    <property type="match status" value="1"/>
</dbReference>
<evidence type="ECO:0000256" key="8">
    <source>
        <dbReference type="ARBA" id="ARBA00025164"/>
    </source>
</evidence>